<dbReference type="Proteomes" id="UP000782241">
    <property type="component" value="Unassembled WGS sequence"/>
</dbReference>
<organism evidence="5 6">
    <name type="scientific">Fusarium avenaceum</name>
    <dbReference type="NCBI Taxonomy" id="40199"/>
    <lineage>
        <taxon>Eukaryota</taxon>
        <taxon>Fungi</taxon>
        <taxon>Dikarya</taxon>
        <taxon>Ascomycota</taxon>
        <taxon>Pezizomycotina</taxon>
        <taxon>Sordariomycetes</taxon>
        <taxon>Hypocreomycetidae</taxon>
        <taxon>Hypocreales</taxon>
        <taxon>Nectriaceae</taxon>
        <taxon>Fusarium</taxon>
        <taxon>Fusarium tricinctum species complex</taxon>
    </lineage>
</organism>
<dbReference type="InterPro" id="IPR029058">
    <property type="entry name" value="AB_hydrolase_fold"/>
</dbReference>
<accession>A0A9P7HDC2</accession>
<reference evidence="5" key="1">
    <citation type="submission" date="2021-04" db="EMBL/GenBank/DDBJ databases">
        <title>Draft genome of Fusarium avenaceum strain F156N33, isolated from an atmospheric sample in Virginia.</title>
        <authorList>
            <person name="Yang S."/>
            <person name="Vinatzer B.A."/>
            <person name="Coleman J."/>
        </authorList>
    </citation>
    <scope>NUCLEOTIDE SEQUENCE</scope>
    <source>
        <strain evidence="5">F156N33</strain>
    </source>
</reference>
<dbReference type="AlphaFoldDB" id="A0A9P7HDC2"/>
<comment type="catalytic activity">
    <reaction evidence="2">
        <text>a diacylglycerol + H2O = a monoacylglycerol + a fatty acid + H(+)</text>
        <dbReference type="Rhea" id="RHEA:32731"/>
        <dbReference type="ChEBI" id="CHEBI:15377"/>
        <dbReference type="ChEBI" id="CHEBI:15378"/>
        <dbReference type="ChEBI" id="CHEBI:17408"/>
        <dbReference type="ChEBI" id="CHEBI:18035"/>
        <dbReference type="ChEBI" id="CHEBI:28868"/>
    </reaction>
</comment>
<dbReference type="InterPro" id="IPR002921">
    <property type="entry name" value="Fungal_lipase-type"/>
</dbReference>
<dbReference type="PANTHER" id="PTHR45856:SF11">
    <property type="entry name" value="FUNGAL LIPASE-LIKE DOMAIN-CONTAINING PROTEIN"/>
    <property type="match status" value="1"/>
</dbReference>
<evidence type="ECO:0000256" key="2">
    <source>
        <dbReference type="ARBA" id="ARBA00047591"/>
    </source>
</evidence>
<evidence type="ECO:0000313" key="5">
    <source>
        <dbReference type="EMBL" id="KAG5662827.1"/>
    </source>
</evidence>
<dbReference type="InterPro" id="IPR051218">
    <property type="entry name" value="Sec_MonoDiacylglyc_Lipase"/>
</dbReference>
<evidence type="ECO:0000256" key="3">
    <source>
        <dbReference type="ARBA" id="ARBA00048461"/>
    </source>
</evidence>
<feature type="domain" description="Fungal lipase-type" evidence="4">
    <location>
        <begin position="208"/>
        <end position="351"/>
    </location>
</feature>
<comment type="caution">
    <text evidence="5">The sequence shown here is derived from an EMBL/GenBank/DDBJ whole genome shotgun (WGS) entry which is preliminary data.</text>
</comment>
<evidence type="ECO:0000256" key="1">
    <source>
        <dbReference type="ARBA" id="ARBA00043996"/>
    </source>
</evidence>
<proteinExistence type="inferred from homology"/>
<dbReference type="Pfam" id="PF01764">
    <property type="entry name" value="Lipase_3"/>
    <property type="match status" value="1"/>
</dbReference>
<comment type="similarity">
    <text evidence="1">Belongs to the AB hydrolase superfamily. Lipase family. Class 3 subfamily.</text>
</comment>
<dbReference type="SUPFAM" id="SSF53474">
    <property type="entry name" value="alpha/beta-Hydrolases"/>
    <property type="match status" value="1"/>
</dbReference>
<dbReference type="PANTHER" id="PTHR45856">
    <property type="entry name" value="ALPHA/BETA-HYDROLASES SUPERFAMILY PROTEIN"/>
    <property type="match status" value="1"/>
</dbReference>
<dbReference type="Gene3D" id="3.40.50.1820">
    <property type="entry name" value="alpha/beta hydrolase"/>
    <property type="match status" value="1"/>
</dbReference>
<dbReference type="GO" id="GO:0006629">
    <property type="term" value="P:lipid metabolic process"/>
    <property type="evidence" value="ECO:0007669"/>
    <property type="project" value="InterPro"/>
</dbReference>
<keyword evidence="6" id="KW-1185">Reference proteome</keyword>
<name>A0A9P7HDC2_9HYPO</name>
<evidence type="ECO:0000313" key="6">
    <source>
        <dbReference type="Proteomes" id="UP000782241"/>
    </source>
</evidence>
<protein>
    <recommendedName>
        <fullName evidence="4">Fungal lipase-type domain-containing protein</fullName>
    </recommendedName>
</protein>
<sequence length="505" mass="55517">MPHATGTFETRIANERRISFATPLHIPFPFSASSPSMGASSSRSAMSADNSTGASIAAYELSSALSQSFSEINLQGNLSQQFKQLLQRLDQEASKYTNSQVDDQKSTEWNPSKSEIDLVGFAWDCAHNTYKTKSGKISQPPIESAHEPQMRFQNTSPSIEDNYDKDLYTVREEEVRQDCFAGTVKAITATVIERTGSDDINELMPVLVISIRGSASKMDHIVNANSDPKNAGSYIHGTSDIKAHSGFLNSALALDSAVATMIDTYPPKFKVRSGQKPHVVFTGHSAGGAVAQLLYLHHISHPDLSESARFSCVTFGAPPCLSSHIDLSLYQSSEKTICVNIINEFDVVTRADKPYILSLVDIVRSTLDLPPKNQVSDSATDEETIYAALKATDAKESRLSYEFEGLDIDQSNFWRLPQSLYHHVGPRAVLLMRLVDGEMSLKTVEVTPFAFQKLLFCRVAVHGKRIYAERVKTLQQGRFNGRLGWEQDGDGEGKASLLSGSSTVY</sequence>
<gene>
    <name evidence="5" type="ORF">KAF25_005245</name>
</gene>
<dbReference type="CDD" id="cd00519">
    <property type="entry name" value="Lipase_3"/>
    <property type="match status" value="1"/>
</dbReference>
<comment type="catalytic activity">
    <reaction evidence="3">
        <text>a monoacylglycerol + H2O = glycerol + a fatty acid + H(+)</text>
        <dbReference type="Rhea" id="RHEA:15245"/>
        <dbReference type="ChEBI" id="CHEBI:15377"/>
        <dbReference type="ChEBI" id="CHEBI:15378"/>
        <dbReference type="ChEBI" id="CHEBI:17408"/>
        <dbReference type="ChEBI" id="CHEBI:17754"/>
        <dbReference type="ChEBI" id="CHEBI:28868"/>
    </reaction>
</comment>
<evidence type="ECO:0000259" key="4">
    <source>
        <dbReference type="Pfam" id="PF01764"/>
    </source>
</evidence>
<dbReference type="EMBL" id="JAGPUO010000005">
    <property type="protein sequence ID" value="KAG5662827.1"/>
    <property type="molecule type" value="Genomic_DNA"/>
</dbReference>